<dbReference type="SUPFAM" id="SSF55464">
    <property type="entry name" value="Origin of replication-binding domain, RBD-like"/>
    <property type="match status" value="1"/>
</dbReference>
<dbReference type="OrthoDB" id="1634048at2"/>
<proteinExistence type="predicted"/>
<dbReference type="InterPro" id="IPR014862">
    <property type="entry name" value="TrwC"/>
</dbReference>
<feature type="domain" description="TrwC relaxase" evidence="1">
    <location>
        <begin position="11"/>
        <end position="269"/>
    </location>
</feature>
<dbReference type="Pfam" id="PF08751">
    <property type="entry name" value="TrwC"/>
    <property type="match status" value="1"/>
</dbReference>
<dbReference type="Proteomes" id="UP000218418">
    <property type="component" value="Plasmid plasmid2"/>
</dbReference>
<gene>
    <name evidence="2" type="ORF">NIES267_73320</name>
</gene>
<evidence type="ECO:0000259" key="1">
    <source>
        <dbReference type="Pfam" id="PF08751"/>
    </source>
</evidence>
<reference evidence="2 3" key="1">
    <citation type="submission" date="2017-06" db="EMBL/GenBank/DDBJ databases">
        <title>Genome sequencing of cyanobaciteial culture collection at National Institute for Environmental Studies (NIES).</title>
        <authorList>
            <person name="Hirose Y."/>
            <person name="Shimura Y."/>
            <person name="Fujisawa T."/>
            <person name="Nakamura Y."/>
            <person name="Kawachi M."/>
        </authorList>
    </citation>
    <scope>NUCLEOTIDE SEQUENCE [LARGE SCALE GENOMIC DNA]</scope>
    <source>
        <strain evidence="2 3">NIES-267</strain>
        <plasmid evidence="3">Plasmid2 dna</plasmid>
    </source>
</reference>
<evidence type="ECO:0000313" key="2">
    <source>
        <dbReference type="EMBL" id="BAY87808.1"/>
    </source>
</evidence>
<dbReference type="EMBL" id="AP018229">
    <property type="protein sequence ID" value="BAY87808.1"/>
    <property type="molecule type" value="Genomic_DNA"/>
</dbReference>
<sequence>MLTTKNTGAHQAIDYFTQSYYDAFQTRWYGKGAEALGLSGEIDDKEAFANVCKGLTPDGSSRLGKEKKRAAIDCTFSAPKSVSLSALVGGDEDLVIAHRKAVEETLCVMEEQYAQTRIRTDDERPTVKTGNLVVAQFDHIESRELDPHLHTHALVMNLTQTENESWYSLSNEEIYKNKKSLGMIYQNYLAMEVQKLGYKVETRDHGQFEIKGYKKQDLVEFSKRRQQIIAEVGADAAWETRENAWNITRKSKQIIEPQELKEAWKKEALSLGLEPVKPIAIVEIEVSQRYEQEKAKDLEQEWEMEL</sequence>
<geneLocation type="plasmid" evidence="3">
    <name>Plasmid2 dna</name>
</geneLocation>
<name>A0A1Z4M348_9CYAN</name>
<dbReference type="InterPro" id="IPR014059">
    <property type="entry name" value="TraI/TrwC_relax"/>
</dbReference>
<keyword evidence="2" id="KW-0614">Plasmid</keyword>
<accession>A0A1Z4M348</accession>
<organism evidence="2 3">
    <name type="scientific">Calothrix parasitica NIES-267</name>
    <dbReference type="NCBI Taxonomy" id="1973488"/>
    <lineage>
        <taxon>Bacteria</taxon>
        <taxon>Bacillati</taxon>
        <taxon>Cyanobacteriota</taxon>
        <taxon>Cyanophyceae</taxon>
        <taxon>Nostocales</taxon>
        <taxon>Calotrichaceae</taxon>
        <taxon>Calothrix</taxon>
    </lineage>
</organism>
<evidence type="ECO:0000313" key="3">
    <source>
        <dbReference type="Proteomes" id="UP000218418"/>
    </source>
</evidence>
<keyword evidence="3" id="KW-1185">Reference proteome</keyword>
<protein>
    <submittedName>
        <fullName evidence="2">Mobilization protein TraI-like protein</fullName>
    </submittedName>
</protein>
<dbReference type="NCBIfam" id="NF041492">
    <property type="entry name" value="MobF"/>
    <property type="match status" value="1"/>
</dbReference>
<dbReference type="NCBIfam" id="TIGR02686">
    <property type="entry name" value="relax_trwC"/>
    <property type="match status" value="1"/>
</dbReference>
<dbReference type="AlphaFoldDB" id="A0A1Z4M348"/>